<keyword evidence="3 4" id="KW-0472">Membrane</keyword>
<keyword evidence="2 4" id="KW-1133">Transmembrane helix</keyword>
<evidence type="ECO:0000313" key="6">
    <source>
        <dbReference type="Proteomes" id="UP000799440"/>
    </source>
</evidence>
<dbReference type="PANTHER" id="PTHR39136:SF1">
    <property type="entry name" value="ALTERED INHERITANCE OF MITOCHONDRIA PROTEIN 11"/>
    <property type="match status" value="1"/>
</dbReference>
<feature type="transmembrane region" description="Helical" evidence="4">
    <location>
        <begin position="80"/>
        <end position="103"/>
    </location>
</feature>
<dbReference type="AlphaFoldDB" id="A0A6A6VPR8"/>
<evidence type="ECO:0000256" key="3">
    <source>
        <dbReference type="ARBA" id="ARBA00023136"/>
    </source>
</evidence>
<evidence type="ECO:0000256" key="2">
    <source>
        <dbReference type="ARBA" id="ARBA00022989"/>
    </source>
</evidence>
<dbReference type="InterPro" id="IPR038814">
    <property type="entry name" value="AIM11"/>
</dbReference>
<gene>
    <name evidence="4" type="primary">AIM11</name>
    <name evidence="5" type="ORF">M011DRAFT_387509</name>
</gene>
<feature type="non-terminal residue" evidence="5">
    <location>
        <position position="1"/>
    </location>
</feature>
<feature type="transmembrane region" description="Helical" evidence="4">
    <location>
        <begin position="28"/>
        <end position="49"/>
    </location>
</feature>
<name>A0A6A6VPR8_9PLEO</name>
<dbReference type="GO" id="GO:0016020">
    <property type="term" value="C:membrane"/>
    <property type="evidence" value="ECO:0007669"/>
    <property type="project" value="UniProtKB-SubCell"/>
</dbReference>
<reference evidence="5" key="1">
    <citation type="journal article" date="2020" name="Stud. Mycol.">
        <title>101 Dothideomycetes genomes: a test case for predicting lifestyles and emergence of pathogens.</title>
        <authorList>
            <person name="Haridas S."/>
            <person name="Albert R."/>
            <person name="Binder M."/>
            <person name="Bloem J."/>
            <person name="Labutti K."/>
            <person name="Salamov A."/>
            <person name="Andreopoulos B."/>
            <person name="Baker S."/>
            <person name="Barry K."/>
            <person name="Bills G."/>
            <person name="Bluhm B."/>
            <person name="Cannon C."/>
            <person name="Castanera R."/>
            <person name="Culley D."/>
            <person name="Daum C."/>
            <person name="Ezra D."/>
            <person name="Gonzalez J."/>
            <person name="Henrissat B."/>
            <person name="Kuo A."/>
            <person name="Liang C."/>
            <person name="Lipzen A."/>
            <person name="Lutzoni F."/>
            <person name="Magnuson J."/>
            <person name="Mondo S."/>
            <person name="Nolan M."/>
            <person name="Ohm R."/>
            <person name="Pangilinan J."/>
            <person name="Park H.-J."/>
            <person name="Ramirez L."/>
            <person name="Alfaro M."/>
            <person name="Sun H."/>
            <person name="Tritt A."/>
            <person name="Yoshinaga Y."/>
            <person name="Zwiers L.-H."/>
            <person name="Turgeon B."/>
            <person name="Goodwin S."/>
            <person name="Spatafora J."/>
            <person name="Crous P."/>
            <person name="Grigoriev I."/>
        </authorList>
    </citation>
    <scope>NUCLEOTIDE SEQUENCE</scope>
    <source>
        <strain evidence="5">CBS 119925</strain>
    </source>
</reference>
<organism evidence="5 6">
    <name type="scientific">Sporormia fimetaria CBS 119925</name>
    <dbReference type="NCBI Taxonomy" id="1340428"/>
    <lineage>
        <taxon>Eukaryota</taxon>
        <taxon>Fungi</taxon>
        <taxon>Dikarya</taxon>
        <taxon>Ascomycota</taxon>
        <taxon>Pezizomycotina</taxon>
        <taxon>Dothideomycetes</taxon>
        <taxon>Pleosporomycetidae</taxon>
        <taxon>Pleosporales</taxon>
        <taxon>Sporormiaceae</taxon>
        <taxon>Sporormia</taxon>
    </lineage>
</organism>
<dbReference type="OrthoDB" id="3558022at2759"/>
<proteinExistence type="inferred from homology"/>
<evidence type="ECO:0000256" key="4">
    <source>
        <dbReference type="RuleBase" id="RU367098"/>
    </source>
</evidence>
<keyword evidence="1 4" id="KW-0812">Transmembrane</keyword>
<evidence type="ECO:0000313" key="5">
    <source>
        <dbReference type="EMBL" id="KAF2751869.1"/>
    </source>
</evidence>
<dbReference type="Proteomes" id="UP000799440">
    <property type="component" value="Unassembled WGS sequence"/>
</dbReference>
<comment type="subcellular location">
    <subcellularLocation>
        <location evidence="4">Membrane</location>
        <topology evidence="4">Multi-pass membrane protein</topology>
    </subcellularLocation>
</comment>
<dbReference type="GO" id="GO:0005739">
    <property type="term" value="C:mitochondrion"/>
    <property type="evidence" value="ECO:0007669"/>
    <property type="project" value="TreeGrafter"/>
</dbReference>
<dbReference type="EMBL" id="MU006561">
    <property type="protein sequence ID" value="KAF2751869.1"/>
    <property type="molecule type" value="Genomic_DNA"/>
</dbReference>
<accession>A0A6A6VPR8</accession>
<dbReference type="PANTHER" id="PTHR39136">
    <property type="entry name" value="ALTERED INHERITANCE OF MITOCHONDRIA PROTEIN 11"/>
    <property type="match status" value="1"/>
</dbReference>
<protein>
    <recommendedName>
        <fullName evidence="4">Altered inheritance of mitochondria protein 11</fullName>
    </recommendedName>
</protein>
<feature type="non-terminal residue" evidence="5">
    <location>
        <position position="142"/>
    </location>
</feature>
<evidence type="ECO:0000256" key="1">
    <source>
        <dbReference type="ARBA" id="ARBA00022692"/>
    </source>
</evidence>
<comment type="similarity">
    <text evidence="4">Belongs to the AIM11 family.</text>
</comment>
<sequence>PASSTPPPSPQVSYESTPLTSARSLKQLSIFAFGAACFLASTTITRRAVYRRSLRIAPKMFSPNTNPHEHFSPFHDALMALNLATMNCVSVGIMMVGGALWSVDVSGLNEMRSILRGRLGYDVIYGTEEESHQEAEESLGAS</sequence>
<keyword evidence="6" id="KW-1185">Reference proteome</keyword>